<accession>A0ABS8KG47</accession>
<keyword evidence="2" id="KW-1185">Reference proteome</keyword>
<evidence type="ECO:0000313" key="2">
    <source>
        <dbReference type="Proteomes" id="UP001430614"/>
    </source>
</evidence>
<protein>
    <submittedName>
        <fullName evidence="1">Uncharacterized protein</fullName>
    </submittedName>
</protein>
<evidence type="ECO:0000313" key="1">
    <source>
        <dbReference type="EMBL" id="MCC8403362.1"/>
    </source>
</evidence>
<comment type="caution">
    <text evidence="1">The sequence shown here is derived from an EMBL/GenBank/DDBJ whole genome shotgun (WGS) entry which is preliminary data.</text>
</comment>
<dbReference type="EMBL" id="JAJITC010000007">
    <property type="protein sequence ID" value="MCC8403362.1"/>
    <property type="molecule type" value="Genomic_DNA"/>
</dbReference>
<dbReference type="RefSeq" id="WP_230562209.1">
    <property type="nucleotide sequence ID" value="NZ_JAJITC010000007.1"/>
</dbReference>
<proteinExistence type="predicted"/>
<dbReference type="Proteomes" id="UP001430614">
    <property type="component" value="Unassembled WGS sequence"/>
</dbReference>
<sequence length="145" mass="15993">MKNAPPAPSGARGKFHVFSCSAMAGQDSSVRSGLRAVPASEADRYEQTEGLEHRRQFSDALGMRVGGLTVGLEIIHGAHVVHLTHASFSRRVHRILIVAHDLRDLLPERFLRLDDLKPAVKTVDARANRLVCRARQRFPVIAGEL</sequence>
<gene>
    <name evidence="1" type="ORF">LJ655_15935</name>
</gene>
<reference evidence="1 2" key="1">
    <citation type="submission" date="2021-11" db="EMBL/GenBank/DDBJ databases">
        <authorList>
            <person name="Oh E.-T."/>
            <person name="Kim S.-B."/>
        </authorList>
    </citation>
    <scope>NUCLEOTIDE SEQUENCE [LARGE SCALE GENOMIC DNA]</scope>
    <source>
        <strain evidence="1 2">MMS20-SJTN17</strain>
    </source>
</reference>
<organism evidence="1 2">
    <name type="scientific">Paraburkholderia translucens</name>
    <dbReference type="NCBI Taxonomy" id="2886945"/>
    <lineage>
        <taxon>Bacteria</taxon>
        <taxon>Pseudomonadati</taxon>
        <taxon>Pseudomonadota</taxon>
        <taxon>Betaproteobacteria</taxon>
        <taxon>Burkholderiales</taxon>
        <taxon>Burkholderiaceae</taxon>
        <taxon>Paraburkholderia</taxon>
    </lineage>
</organism>
<name>A0ABS8KG47_9BURK</name>